<dbReference type="AlphaFoldDB" id="A0A157SU12"/>
<organism evidence="1 2">
    <name type="scientific">Bordetella trematum</name>
    <dbReference type="NCBI Taxonomy" id="123899"/>
    <lineage>
        <taxon>Bacteria</taxon>
        <taxon>Pseudomonadati</taxon>
        <taxon>Pseudomonadota</taxon>
        <taxon>Betaproteobacteria</taxon>
        <taxon>Burkholderiales</taxon>
        <taxon>Alcaligenaceae</taxon>
        <taxon>Bordetella</taxon>
    </lineage>
</organism>
<keyword evidence="2" id="KW-1185">Reference proteome</keyword>
<dbReference type="KEGG" id="btrm:SAMEA390648703906"/>
<accession>A0A157SU12</accession>
<dbReference type="GeneID" id="56591542"/>
<evidence type="ECO:0000313" key="2">
    <source>
        <dbReference type="Proteomes" id="UP000076825"/>
    </source>
</evidence>
<sequence length="99" mass="10891">MNKETKMAYYAFVHSRSGLTRPVLVGEFKARDRSDAYSKAVASPAVKKIVGRQQTLDLYVRVYEDTSYGGASEQALVFHCPWMSGQQSPASPNDSSTPA</sequence>
<dbReference type="Proteomes" id="UP000076825">
    <property type="component" value="Chromosome 1"/>
</dbReference>
<gene>
    <name evidence="1" type="ORF">SAMEA3906487_03906</name>
</gene>
<dbReference type="EMBL" id="LT546645">
    <property type="protein sequence ID" value="SAI73929.1"/>
    <property type="molecule type" value="Genomic_DNA"/>
</dbReference>
<protein>
    <submittedName>
        <fullName evidence="1">Uncharacterized protein</fullName>
    </submittedName>
</protein>
<proteinExistence type="predicted"/>
<dbReference type="RefSeq" id="WP_127070859.1">
    <property type="nucleotide sequence ID" value="NZ_CP016340.1"/>
</dbReference>
<dbReference type="PATRIC" id="fig|123899.6.peg.3905"/>
<evidence type="ECO:0000313" key="1">
    <source>
        <dbReference type="EMBL" id="SAI73929.1"/>
    </source>
</evidence>
<reference evidence="1 2" key="1">
    <citation type="submission" date="2016-04" db="EMBL/GenBank/DDBJ databases">
        <authorList>
            <consortium name="Pathogen Informatics"/>
        </authorList>
    </citation>
    <scope>NUCLEOTIDE SEQUENCE [LARGE SCALE GENOMIC DNA]</scope>
    <source>
        <strain evidence="1 2">H044680328</strain>
    </source>
</reference>
<name>A0A157SU12_9BORD</name>